<dbReference type="Proteomes" id="UP001205337">
    <property type="component" value="Unassembled WGS sequence"/>
</dbReference>
<organism evidence="5 6">
    <name type="scientific">Protaetiibacter mangrovi</name>
    <dbReference type="NCBI Taxonomy" id="2970926"/>
    <lineage>
        <taxon>Bacteria</taxon>
        <taxon>Bacillati</taxon>
        <taxon>Actinomycetota</taxon>
        <taxon>Actinomycetes</taxon>
        <taxon>Micrococcales</taxon>
        <taxon>Microbacteriaceae</taxon>
        <taxon>Protaetiibacter</taxon>
    </lineage>
</organism>
<accession>A0ABT1ZHW1</accession>
<feature type="domain" description="Orc1-like AAA ATPase" evidence="4">
    <location>
        <begin position="6"/>
        <end position="163"/>
    </location>
</feature>
<keyword evidence="1" id="KW-0547">Nucleotide-binding</keyword>
<evidence type="ECO:0000259" key="4">
    <source>
        <dbReference type="Pfam" id="PF13191"/>
    </source>
</evidence>
<dbReference type="PANTHER" id="PTHR16305:SF35">
    <property type="entry name" value="TRANSCRIPTIONAL ACTIVATOR DOMAIN"/>
    <property type="match status" value="1"/>
</dbReference>
<comment type="caution">
    <text evidence="5">The sequence shown here is derived from an EMBL/GenBank/DDBJ whole genome shotgun (WGS) entry which is preliminary data.</text>
</comment>
<dbReference type="RefSeq" id="WP_258799421.1">
    <property type="nucleotide sequence ID" value="NZ_JANTHX010000008.1"/>
</dbReference>
<dbReference type="PANTHER" id="PTHR16305">
    <property type="entry name" value="TESTICULAR SOLUBLE ADENYLYL CYCLASE"/>
    <property type="match status" value="1"/>
</dbReference>
<name>A0ABT1ZHW1_9MICO</name>
<dbReference type="InterPro" id="IPR041664">
    <property type="entry name" value="AAA_16"/>
</dbReference>
<evidence type="ECO:0000313" key="6">
    <source>
        <dbReference type="Proteomes" id="UP001205337"/>
    </source>
</evidence>
<protein>
    <submittedName>
        <fullName evidence="5">ATP-binding protein</fullName>
    </submittedName>
</protein>
<sequence>MPDRPLLERAAELAAIDGALAGAESGSTRTVVVVGEPGIGKSSLLTEGAALAVARGFDVRRAVFTVLSAQTPHGLLWEWFGADAHDEEPGPAFDGPAEMLRDVLRGERTAEPVALAYAAQWALSALDEERPLLLLVDDLQWADEASRRLLTTLVARLSTERIAILIATRPDPALDADPAVAAMLAGARTSLLEPPPLSITAVGSLAEGSDADVERVFAVSGGVPFYVRELIDHGLESGPARIREGLRARLAALPDDARTVVQTAVVVPEGLAPALLADAAGVSDARLAELITQLDAAGLVERRDDVVRPVHPIVVEGVLASLDPDRLAQLHARVADALREAGAPLSAIAAHDLETIPGGDARRAASLADAARLAASGGVARRRGAVGARGGEPRHGGAALRPGACRGRAHRARGIAVGLRRGPRPCDGRRVGGGPRPHPRRRARGRQSPCARGALPGAR</sequence>
<dbReference type="Pfam" id="PF13191">
    <property type="entry name" value="AAA_16"/>
    <property type="match status" value="1"/>
</dbReference>
<reference evidence="5 6" key="1">
    <citation type="submission" date="2022-08" db="EMBL/GenBank/DDBJ databases">
        <authorList>
            <person name="Li F."/>
        </authorList>
    </citation>
    <scope>NUCLEOTIDE SEQUENCE [LARGE SCALE GENOMIC DNA]</scope>
    <source>
        <strain evidence="5 6">10F1B-8-1</strain>
    </source>
</reference>
<keyword evidence="6" id="KW-1185">Reference proteome</keyword>
<dbReference type="InterPro" id="IPR027417">
    <property type="entry name" value="P-loop_NTPase"/>
</dbReference>
<feature type="region of interest" description="Disordered" evidence="3">
    <location>
        <begin position="419"/>
        <end position="459"/>
    </location>
</feature>
<dbReference type="GO" id="GO:0005524">
    <property type="term" value="F:ATP binding"/>
    <property type="evidence" value="ECO:0007669"/>
    <property type="project" value="UniProtKB-KW"/>
</dbReference>
<evidence type="ECO:0000313" key="5">
    <source>
        <dbReference type="EMBL" id="MCS0500277.1"/>
    </source>
</evidence>
<evidence type="ECO:0000256" key="2">
    <source>
        <dbReference type="ARBA" id="ARBA00022840"/>
    </source>
</evidence>
<dbReference type="Gene3D" id="3.40.50.300">
    <property type="entry name" value="P-loop containing nucleotide triphosphate hydrolases"/>
    <property type="match status" value="1"/>
</dbReference>
<evidence type="ECO:0000256" key="1">
    <source>
        <dbReference type="ARBA" id="ARBA00022741"/>
    </source>
</evidence>
<gene>
    <name evidence="5" type="ORF">NUH29_12040</name>
</gene>
<keyword evidence="2 5" id="KW-0067">ATP-binding</keyword>
<dbReference type="SUPFAM" id="SSF52540">
    <property type="entry name" value="P-loop containing nucleoside triphosphate hydrolases"/>
    <property type="match status" value="1"/>
</dbReference>
<dbReference type="EMBL" id="JANTHX010000008">
    <property type="protein sequence ID" value="MCS0500277.1"/>
    <property type="molecule type" value="Genomic_DNA"/>
</dbReference>
<evidence type="ECO:0000256" key="3">
    <source>
        <dbReference type="SAM" id="MobiDB-lite"/>
    </source>
</evidence>
<proteinExistence type="predicted"/>